<dbReference type="InterPro" id="IPR036388">
    <property type="entry name" value="WH-like_DNA-bd_sf"/>
</dbReference>
<dbReference type="PROSITE" id="PS50931">
    <property type="entry name" value="HTH_LYSR"/>
    <property type="match status" value="1"/>
</dbReference>
<dbReference type="SUPFAM" id="SSF46785">
    <property type="entry name" value="Winged helix' DNA-binding domain"/>
    <property type="match status" value="1"/>
</dbReference>
<dbReference type="FunFam" id="1.10.10.10:FF:000001">
    <property type="entry name" value="LysR family transcriptional regulator"/>
    <property type="match status" value="1"/>
</dbReference>
<evidence type="ECO:0000256" key="4">
    <source>
        <dbReference type="ARBA" id="ARBA00023163"/>
    </source>
</evidence>
<gene>
    <name evidence="6" type="ORF">AT746_07260</name>
</gene>
<evidence type="ECO:0000256" key="1">
    <source>
        <dbReference type="ARBA" id="ARBA00009437"/>
    </source>
</evidence>
<organism evidence="6 7">
    <name type="scientific">Lacimicrobium alkaliphilum</name>
    <dbReference type="NCBI Taxonomy" id="1526571"/>
    <lineage>
        <taxon>Bacteria</taxon>
        <taxon>Pseudomonadati</taxon>
        <taxon>Pseudomonadota</taxon>
        <taxon>Gammaproteobacteria</taxon>
        <taxon>Alteromonadales</taxon>
        <taxon>Alteromonadaceae</taxon>
        <taxon>Lacimicrobium</taxon>
    </lineage>
</organism>
<keyword evidence="7" id="KW-1185">Reference proteome</keyword>
<evidence type="ECO:0000313" key="6">
    <source>
        <dbReference type="EMBL" id="ALS98081.1"/>
    </source>
</evidence>
<dbReference type="Pfam" id="PF03466">
    <property type="entry name" value="LysR_substrate"/>
    <property type="match status" value="1"/>
</dbReference>
<dbReference type="Gene3D" id="1.10.10.10">
    <property type="entry name" value="Winged helix-like DNA-binding domain superfamily/Winged helix DNA-binding domain"/>
    <property type="match status" value="1"/>
</dbReference>
<dbReference type="Gene3D" id="3.40.190.290">
    <property type="match status" value="1"/>
</dbReference>
<dbReference type="GO" id="GO:0003700">
    <property type="term" value="F:DNA-binding transcription factor activity"/>
    <property type="evidence" value="ECO:0007669"/>
    <property type="project" value="InterPro"/>
</dbReference>
<dbReference type="GO" id="GO:0006351">
    <property type="term" value="P:DNA-templated transcription"/>
    <property type="evidence" value="ECO:0007669"/>
    <property type="project" value="TreeGrafter"/>
</dbReference>
<dbReference type="KEGG" id="lal:AT746_07260"/>
<dbReference type="InterPro" id="IPR036390">
    <property type="entry name" value="WH_DNA-bd_sf"/>
</dbReference>
<evidence type="ECO:0000313" key="7">
    <source>
        <dbReference type="Proteomes" id="UP000068447"/>
    </source>
</evidence>
<protein>
    <recommendedName>
        <fullName evidence="5">HTH lysR-type domain-containing protein</fullName>
    </recommendedName>
</protein>
<dbReference type="InterPro" id="IPR000847">
    <property type="entry name" value="LysR_HTH_N"/>
</dbReference>
<dbReference type="InterPro" id="IPR058163">
    <property type="entry name" value="LysR-type_TF_proteobact-type"/>
</dbReference>
<dbReference type="Pfam" id="PF00126">
    <property type="entry name" value="HTH_1"/>
    <property type="match status" value="1"/>
</dbReference>
<keyword evidence="4" id="KW-0804">Transcription</keyword>
<evidence type="ECO:0000256" key="2">
    <source>
        <dbReference type="ARBA" id="ARBA00023015"/>
    </source>
</evidence>
<evidence type="ECO:0000256" key="3">
    <source>
        <dbReference type="ARBA" id="ARBA00023125"/>
    </source>
</evidence>
<dbReference type="InterPro" id="IPR005119">
    <property type="entry name" value="LysR_subst-bd"/>
</dbReference>
<dbReference type="GO" id="GO:0043565">
    <property type="term" value="F:sequence-specific DNA binding"/>
    <property type="evidence" value="ECO:0007669"/>
    <property type="project" value="TreeGrafter"/>
</dbReference>
<dbReference type="RefSeq" id="WP_062478438.1">
    <property type="nucleotide sequence ID" value="NZ_CP013650.1"/>
</dbReference>
<proteinExistence type="inferred from homology"/>
<dbReference type="PANTHER" id="PTHR30537:SF31">
    <property type="entry name" value="TRANSCRIPTIONAL REGULATOR, LYSR FAMILY"/>
    <property type="match status" value="1"/>
</dbReference>
<comment type="similarity">
    <text evidence="1">Belongs to the LysR transcriptional regulatory family.</text>
</comment>
<feature type="domain" description="HTH lysR-type" evidence="5">
    <location>
        <begin position="2"/>
        <end position="59"/>
    </location>
</feature>
<keyword evidence="3" id="KW-0238">DNA-binding</keyword>
<reference evidence="6 7" key="1">
    <citation type="submission" date="2015-12" db="EMBL/GenBank/DDBJ databases">
        <title>Complete genome of Lacimicrobium alkaliphilum KCTC 32984.</title>
        <authorList>
            <person name="Kim S.-G."/>
            <person name="Lee Y.-J."/>
        </authorList>
    </citation>
    <scope>NUCLEOTIDE SEQUENCE [LARGE SCALE GENOMIC DNA]</scope>
    <source>
        <strain evidence="6 7">YelD216</strain>
    </source>
</reference>
<accession>A0A0U3AHA6</accession>
<name>A0A0U3AHA6_9ALTE</name>
<dbReference type="OrthoDB" id="155872at2"/>
<dbReference type="Proteomes" id="UP000068447">
    <property type="component" value="Chromosome"/>
</dbReference>
<dbReference type="STRING" id="1526571.AT746_07260"/>
<keyword evidence="2" id="KW-0805">Transcription regulation</keyword>
<dbReference type="AlphaFoldDB" id="A0A0U3AHA6"/>
<dbReference type="PANTHER" id="PTHR30537">
    <property type="entry name" value="HTH-TYPE TRANSCRIPTIONAL REGULATOR"/>
    <property type="match status" value="1"/>
</dbReference>
<evidence type="ECO:0000259" key="5">
    <source>
        <dbReference type="PROSITE" id="PS50931"/>
    </source>
</evidence>
<sequence length="308" mass="34125">MLDLNNLRYFVHVVDAKGFTAASKELNIPKSRLSRRISELEESLQVRLLHRSSRQFSVTDIGATLYEHAKAMLVEADAAQLSVQQRLSEPAGTVKLACSIGIADFVLEDVIPGFLRQYPRVNVIQDVSNRFVDPVGEGFDLVIRAHVEPLPDSSLIQKSLAQVSWGLFASPDYLSENGCPESVSELACHSRLVVGTDPGKSWKLWRDQEAAVEVSSPARYRTSSMANLKRAAIEGIGIVALPAYVCSDALTSGILQRVLPRWHAGRPYISLLMPSRRGLLPAVKALAETLSVHFRRIDERSMEQHEMP</sequence>
<dbReference type="SUPFAM" id="SSF53850">
    <property type="entry name" value="Periplasmic binding protein-like II"/>
    <property type="match status" value="1"/>
</dbReference>
<dbReference type="EMBL" id="CP013650">
    <property type="protein sequence ID" value="ALS98081.1"/>
    <property type="molecule type" value="Genomic_DNA"/>
</dbReference>